<feature type="region of interest" description="Disordered" evidence="1">
    <location>
        <begin position="33"/>
        <end position="52"/>
    </location>
</feature>
<evidence type="ECO:0000256" key="1">
    <source>
        <dbReference type="SAM" id="MobiDB-lite"/>
    </source>
</evidence>
<reference evidence="2" key="2">
    <citation type="journal article" date="2019" name="Genome Biol. Evol.">
        <title>Day and night: Metabolic profiles and evolutionary relationships of six axenic non-marine cyanobacteria.</title>
        <authorList>
            <person name="Will S.E."/>
            <person name="Henke P."/>
            <person name="Boedeker C."/>
            <person name="Huang S."/>
            <person name="Brinkmann H."/>
            <person name="Rohde M."/>
            <person name="Jarek M."/>
            <person name="Friedl T."/>
            <person name="Seufert S."/>
            <person name="Schumacher M."/>
            <person name="Overmann J."/>
            <person name="Neumann-Schaal M."/>
            <person name="Petersen J."/>
        </authorList>
    </citation>
    <scope>NUCLEOTIDE SEQUENCE [LARGE SCALE GENOMIC DNA]</scope>
    <source>
        <strain evidence="2">PCC 7102</strain>
    </source>
</reference>
<dbReference type="Proteomes" id="UP000271624">
    <property type="component" value="Unassembled WGS sequence"/>
</dbReference>
<name>A0A433VS80_9CYAN</name>
<keyword evidence="3" id="KW-1185">Reference proteome</keyword>
<comment type="caution">
    <text evidence="2">The sequence shown here is derived from an EMBL/GenBank/DDBJ whole genome shotgun (WGS) entry which is preliminary data.</text>
</comment>
<dbReference type="RefSeq" id="WP_158632768.1">
    <property type="nucleotide sequence ID" value="NZ_RSCL01000002.1"/>
</dbReference>
<protein>
    <submittedName>
        <fullName evidence="2">Uncharacterized protein</fullName>
    </submittedName>
</protein>
<dbReference type="EMBL" id="RSCL01000002">
    <property type="protein sequence ID" value="RUT08956.1"/>
    <property type="molecule type" value="Genomic_DNA"/>
</dbReference>
<accession>A0A433VS80</accession>
<dbReference type="AlphaFoldDB" id="A0A433VS80"/>
<sequence length="52" mass="5714">MSDIDKTAKGNVKICNRNHNHADDWDDGGCCQDAKATNDDNVGAKNQQKKPQ</sequence>
<evidence type="ECO:0000313" key="3">
    <source>
        <dbReference type="Proteomes" id="UP000271624"/>
    </source>
</evidence>
<reference evidence="2" key="1">
    <citation type="submission" date="2018-12" db="EMBL/GenBank/DDBJ databases">
        <authorList>
            <person name="Will S."/>
            <person name="Neumann-Schaal M."/>
            <person name="Henke P."/>
        </authorList>
    </citation>
    <scope>NUCLEOTIDE SEQUENCE</scope>
    <source>
        <strain evidence="2">PCC 7102</strain>
    </source>
</reference>
<evidence type="ECO:0000313" key="2">
    <source>
        <dbReference type="EMBL" id="RUT08956.1"/>
    </source>
</evidence>
<proteinExistence type="predicted"/>
<organism evidence="2 3">
    <name type="scientific">Dulcicalothrix desertica PCC 7102</name>
    <dbReference type="NCBI Taxonomy" id="232991"/>
    <lineage>
        <taxon>Bacteria</taxon>
        <taxon>Bacillati</taxon>
        <taxon>Cyanobacteriota</taxon>
        <taxon>Cyanophyceae</taxon>
        <taxon>Nostocales</taxon>
        <taxon>Calotrichaceae</taxon>
        <taxon>Dulcicalothrix</taxon>
    </lineage>
</organism>
<gene>
    <name evidence="2" type="ORF">DSM106972_010090</name>
</gene>